<name>A0A840N6R0_9BRAD</name>
<sequence>MAGFSRGRILHRDRFPANPTKIGSYSLALAENIPVFRGVEPEIGSIALGAGQIGEKFPSQLRLSVRREVCF</sequence>
<protein>
    <submittedName>
        <fullName evidence="1">Uncharacterized protein</fullName>
    </submittedName>
</protein>
<comment type="caution">
    <text evidence="1">The sequence shown here is derived from an EMBL/GenBank/DDBJ whole genome shotgun (WGS) entry which is preliminary data.</text>
</comment>
<dbReference type="EMBL" id="JACHIJ010000005">
    <property type="protein sequence ID" value="MBB5053518.1"/>
    <property type="molecule type" value="Genomic_DNA"/>
</dbReference>
<dbReference type="AlphaFoldDB" id="A0A840N6R0"/>
<accession>A0A840N6R0</accession>
<dbReference type="Proteomes" id="UP000521227">
    <property type="component" value="Unassembled WGS sequence"/>
</dbReference>
<reference evidence="1 2" key="1">
    <citation type="submission" date="2020-08" db="EMBL/GenBank/DDBJ databases">
        <title>Genomic Encyclopedia of Type Strains, Phase IV (KMG-IV): sequencing the most valuable type-strain genomes for metagenomic binning, comparative biology and taxonomic classification.</title>
        <authorList>
            <person name="Goeker M."/>
        </authorList>
    </citation>
    <scope>NUCLEOTIDE SEQUENCE [LARGE SCALE GENOMIC DNA]</scope>
    <source>
        <strain evidence="1 2">DSM 17498</strain>
    </source>
</reference>
<evidence type="ECO:0000313" key="2">
    <source>
        <dbReference type="Proteomes" id="UP000521227"/>
    </source>
</evidence>
<gene>
    <name evidence="1" type="ORF">HNQ36_003518</name>
</gene>
<organism evidence="1 2">
    <name type="scientific">Afipia massiliensis</name>
    <dbReference type="NCBI Taxonomy" id="211460"/>
    <lineage>
        <taxon>Bacteria</taxon>
        <taxon>Pseudomonadati</taxon>
        <taxon>Pseudomonadota</taxon>
        <taxon>Alphaproteobacteria</taxon>
        <taxon>Hyphomicrobiales</taxon>
        <taxon>Nitrobacteraceae</taxon>
        <taxon>Afipia</taxon>
    </lineage>
</organism>
<proteinExistence type="predicted"/>
<evidence type="ECO:0000313" key="1">
    <source>
        <dbReference type="EMBL" id="MBB5053518.1"/>
    </source>
</evidence>